<dbReference type="PANTHER" id="PTHR12449">
    <property type="entry name" value="DEATH DOMAIN-CONTAINING PROTEIN"/>
    <property type="match status" value="1"/>
</dbReference>
<comment type="caution">
    <text evidence="5">The sequence shown here is derived from an EMBL/GenBank/DDBJ whole genome shotgun (WGS) entry which is preliminary data.</text>
</comment>
<dbReference type="InterPro" id="IPR027417">
    <property type="entry name" value="P-loop_NTPase"/>
</dbReference>
<evidence type="ECO:0000256" key="1">
    <source>
        <dbReference type="ARBA" id="ARBA00022737"/>
    </source>
</evidence>
<dbReference type="PROSITE" id="PS50966">
    <property type="entry name" value="ZF_SWIM"/>
    <property type="match status" value="1"/>
</dbReference>
<dbReference type="Pfam" id="PF16095">
    <property type="entry name" value="COR-A"/>
    <property type="match status" value="1"/>
</dbReference>
<dbReference type="InterPro" id="IPR007527">
    <property type="entry name" value="Znf_SWIM"/>
</dbReference>
<evidence type="ECO:0000259" key="3">
    <source>
        <dbReference type="PROSITE" id="PS50209"/>
    </source>
</evidence>
<dbReference type="OrthoDB" id="40118at2759"/>
<dbReference type="SUPFAM" id="SSF47986">
    <property type="entry name" value="DEATH domain"/>
    <property type="match status" value="1"/>
</dbReference>
<dbReference type="PRINTS" id="PR00449">
    <property type="entry name" value="RASTRNSFRMNG"/>
</dbReference>
<gene>
    <name evidence="5" type="ORF">MGAL_10B018950</name>
</gene>
<dbReference type="InterPro" id="IPR036388">
    <property type="entry name" value="WH-like_DNA-bd_sf"/>
</dbReference>
<proteinExistence type="predicted"/>
<dbReference type="EMBL" id="UYJE01006038">
    <property type="protein sequence ID" value="VDI42577.1"/>
    <property type="molecule type" value="Genomic_DNA"/>
</dbReference>
<dbReference type="CDD" id="cd01671">
    <property type="entry name" value="CARD"/>
    <property type="match status" value="1"/>
</dbReference>
<keyword evidence="2" id="KW-0863">Zinc-finger</keyword>
<dbReference type="GO" id="GO:0008270">
    <property type="term" value="F:zinc ion binding"/>
    <property type="evidence" value="ECO:0007669"/>
    <property type="project" value="UniProtKB-KW"/>
</dbReference>
<dbReference type="InterPro" id="IPR032171">
    <property type="entry name" value="COR-A"/>
</dbReference>
<dbReference type="GO" id="GO:0042981">
    <property type="term" value="P:regulation of apoptotic process"/>
    <property type="evidence" value="ECO:0007669"/>
    <property type="project" value="InterPro"/>
</dbReference>
<keyword evidence="2" id="KW-0479">Metal-binding</keyword>
<feature type="domain" description="SWIM-type" evidence="4">
    <location>
        <begin position="586"/>
        <end position="632"/>
    </location>
</feature>
<dbReference type="Gene3D" id="1.10.10.10">
    <property type="entry name" value="Winged helix-like DNA-binding domain superfamily/Winged helix DNA-binding domain"/>
    <property type="match status" value="1"/>
</dbReference>
<dbReference type="PROSITE" id="PS50209">
    <property type="entry name" value="CARD"/>
    <property type="match status" value="1"/>
</dbReference>
<name>A0A8B6F0T1_MYTGA</name>
<dbReference type="Gene3D" id="1.10.533.10">
    <property type="entry name" value="Death Domain, Fas"/>
    <property type="match status" value="1"/>
</dbReference>
<keyword evidence="6" id="KW-1185">Reference proteome</keyword>
<evidence type="ECO:0000259" key="4">
    <source>
        <dbReference type="PROSITE" id="PS50966"/>
    </source>
</evidence>
<dbReference type="InterPro" id="IPR001315">
    <property type="entry name" value="CARD"/>
</dbReference>
<evidence type="ECO:0000313" key="5">
    <source>
        <dbReference type="EMBL" id="VDI42577.1"/>
    </source>
</evidence>
<dbReference type="SUPFAM" id="SSF52540">
    <property type="entry name" value="P-loop containing nucleoside triphosphate hydrolases"/>
    <property type="match status" value="1"/>
</dbReference>
<dbReference type="PANTHER" id="PTHR12449:SF18">
    <property type="entry name" value="DEATH DOMAIN-CONTAINING PROTEIN"/>
    <property type="match status" value="1"/>
</dbReference>
<accession>A0A8B6F0T1</accession>
<dbReference type="Pfam" id="PF08477">
    <property type="entry name" value="Roc"/>
    <property type="match status" value="1"/>
</dbReference>
<evidence type="ECO:0000256" key="2">
    <source>
        <dbReference type="PROSITE-ProRule" id="PRU00325"/>
    </source>
</evidence>
<keyword evidence="2" id="KW-0862">Zinc</keyword>
<evidence type="ECO:0000313" key="6">
    <source>
        <dbReference type="Proteomes" id="UP000596742"/>
    </source>
</evidence>
<dbReference type="InterPro" id="IPR011029">
    <property type="entry name" value="DEATH-like_dom_sf"/>
</dbReference>
<dbReference type="AlphaFoldDB" id="A0A8B6F0T1"/>
<dbReference type="InterPro" id="IPR039788">
    <property type="entry name" value="NOL4/NOL4L"/>
</dbReference>
<dbReference type="Gene3D" id="3.30.70.1390">
    <property type="entry name" value="ROC domain from the Parkinson's disease-associated leucine-rich repeat kinase 2"/>
    <property type="match status" value="2"/>
</dbReference>
<reference evidence="5" key="1">
    <citation type="submission" date="2018-11" db="EMBL/GenBank/DDBJ databases">
        <authorList>
            <person name="Alioto T."/>
            <person name="Alioto T."/>
        </authorList>
    </citation>
    <scope>NUCLEOTIDE SEQUENCE</scope>
</reference>
<dbReference type="SMART" id="SM00114">
    <property type="entry name" value="CARD"/>
    <property type="match status" value="1"/>
</dbReference>
<evidence type="ECO:0008006" key="7">
    <source>
        <dbReference type="Google" id="ProtNLM"/>
    </source>
</evidence>
<feature type="domain" description="CARD" evidence="3">
    <location>
        <begin position="650"/>
        <end position="740"/>
    </location>
</feature>
<sequence length="747" mass="87135">MFTYIVVLADRFEETERLRYIDLMRNSETQKRYFVKIMIVGKQSVGKTCLLRNLLKEDIKDVSSTDGIHIVIHRSKINIENGKWIIEKDRPKPKKSRDSIELHSMDNSKQLIMPSDLKSSDLFTATSISKRPSKNYARCGLWDFAGQKEFYCTHQAFLTSSAIYLVVADMKTNFVTEQQKKDTTEDDISSLSDFQEEDYVGFWFDSIHCYRTVDRRTDEESMNPPVIVVLTGKDRIGKNKLQGRQKYLDDQFSQLHGEQEKYQHYRHKYFISNTKDPDKIFEKIRKKISEIAQNMPLWGKSVPLKWILLEHLINVNRDNGKHFISFNDMIKMAKQPEIGILDKGEVSTFLHFQHEVGNIIFFKDIPDLIIIEPQWLANAFRCLVSDRFKIDDVHDVSPIDKRQISTDWTLLNNKGEISDLLINTLFKLKGGDYFLKQKKQLLEVMKKFDILVQIEGENVYIMPSMFPPSSISTVCMDIGIVKANCKTSWFCMKFKFLPPSFFSHLLVWLMNNYRPTRVKSGFALYRGICVFDLDSSRCEKLLMTMSIDTIALQIVSFSKQTQDLLEVCSGVRKDTRRKIVNLKKRYGIDLSYEQMFKCSDCTCHTEAFSLKQLIENTRNYCSHHQEAHESATIYSPWKVESTEGHIEKGMSKKHSQILQTCSEHMLENLYNVDMICEYLEVDDILTEEIRDTIKHKNGRQEQTKELLSILPFKGEKSYERFIEALKITENKNVAHYLEQQVGSTGTF</sequence>
<keyword evidence="1" id="KW-0677">Repeat</keyword>
<organism evidence="5 6">
    <name type="scientific">Mytilus galloprovincialis</name>
    <name type="common">Mediterranean mussel</name>
    <dbReference type="NCBI Taxonomy" id="29158"/>
    <lineage>
        <taxon>Eukaryota</taxon>
        <taxon>Metazoa</taxon>
        <taxon>Spiralia</taxon>
        <taxon>Lophotrochozoa</taxon>
        <taxon>Mollusca</taxon>
        <taxon>Bivalvia</taxon>
        <taxon>Autobranchia</taxon>
        <taxon>Pteriomorphia</taxon>
        <taxon>Mytilida</taxon>
        <taxon>Mytiloidea</taxon>
        <taxon>Mytilidae</taxon>
        <taxon>Mytilinae</taxon>
        <taxon>Mytilus</taxon>
    </lineage>
</organism>
<dbReference type="Pfam" id="PF00619">
    <property type="entry name" value="CARD"/>
    <property type="match status" value="1"/>
</dbReference>
<protein>
    <recommendedName>
        <fullName evidence="7">CARD domain-containing protein</fullName>
    </recommendedName>
</protein>
<dbReference type="Proteomes" id="UP000596742">
    <property type="component" value="Unassembled WGS sequence"/>
</dbReference>
<dbReference type="Gene3D" id="3.40.50.300">
    <property type="entry name" value="P-loop containing nucleotide triphosphate hydrolases"/>
    <property type="match status" value="1"/>
</dbReference>